<dbReference type="AlphaFoldDB" id="A1ZS68"/>
<dbReference type="EMBL" id="AAWS01000030">
    <property type="protein sequence ID" value="EAY26791.1"/>
    <property type="molecule type" value="Genomic_DNA"/>
</dbReference>
<reference evidence="1 2" key="1">
    <citation type="submission" date="2007-01" db="EMBL/GenBank/DDBJ databases">
        <authorList>
            <person name="Haygood M."/>
            <person name="Podell S."/>
            <person name="Anderson C."/>
            <person name="Hopkinson B."/>
            <person name="Roe K."/>
            <person name="Barbeau K."/>
            <person name="Gaasterland T."/>
            <person name="Ferriera S."/>
            <person name="Johnson J."/>
            <person name="Kravitz S."/>
            <person name="Beeson K."/>
            <person name="Sutton G."/>
            <person name="Rogers Y.-H."/>
            <person name="Friedman R."/>
            <person name="Frazier M."/>
            <person name="Venter J.C."/>
        </authorList>
    </citation>
    <scope>NUCLEOTIDE SEQUENCE [LARGE SCALE GENOMIC DNA]</scope>
    <source>
        <strain evidence="1 2">ATCC 23134</strain>
    </source>
</reference>
<comment type="caution">
    <text evidence="1">The sequence shown here is derived from an EMBL/GenBank/DDBJ whole genome shotgun (WGS) entry which is preliminary data.</text>
</comment>
<proteinExistence type="predicted"/>
<keyword evidence="2" id="KW-1185">Reference proteome</keyword>
<protein>
    <submittedName>
        <fullName evidence="1">Uncharacterized protein</fullName>
    </submittedName>
</protein>
<sequence>MGAHVKYDNSSVFFKKNFDVQGKGLFQEGGRTPPDEVF</sequence>
<accession>A1ZS68</accession>
<evidence type="ECO:0000313" key="1">
    <source>
        <dbReference type="EMBL" id="EAY26791.1"/>
    </source>
</evidence>
<name>A1ZS68_MICM2</name>
<organism evidence="1 2">
    <name type="scientific">Microscilla marina ATCC 23134</name>
    <dbReference type="NCBI Taxonomy" id="313606"/>
    <lineage>
        <taxon>Bacteria</taxon>
        <taxon>Pseudomonadati</taxon>
        <taxon>Bacteroidota</taxon>
        <taxon>Cytophagia</taxon>
        <taxon>Cytophagales</taxon>
        <taxon>Microscillaceae</taxon>
        <taxon>Microscilla</taxon>
    </lineage>
</organism>
<gene>
    <name evidence="1" type="ORF">M23134_00757</name>
</gene>
<dbReference type="Proteomes" id="UP000004095">
    <property type="component" value="Unassembled WGS sequence"/>
</dbReference>
<evidence type="ECO:0000313" key="2">
    <source>
        <dbReference type="Proteomes" id="UP000004095"/>
    </source>
</evidence>